<feature type="region of interest" description="Disordered" evidence="1">
    <location>
        <begin position="177"/>
        <end position="198"/>
    </location>
</feature>
<dbReference type="Pfam" id="PF03909">
    <property type="entry name" value="BSD"/>
    <property type="match status" value="1"/>
</dbReference>
<dbReference type="PROSITE" id="PS50858">
    <property type="entry name" value="BSD"/>
    <property type="match status" value="1"/>
</dbReference>
<dbReference type="AlphaFoldDB" id="A0A9Q0JVR9"/>
<dbReference type="InterPro" id="IPR035925">
    <property type="entry name" value="BSD_dom_sf"/>
</dbReference>
<dbReference type="InterPro" id="IPR005607">
    <property type="entry name" value="BSD_dom"/>
</dbReference>
<evidence type="ECO:0000313" key="4">
    <source>
        <dbReference type="Proteomes" id="UP001141806"/>
    </source>
</evidence>
<comment type="caution">
    <text evidence="3">The sequence shown here is derived from an EMBL/GenBank/DDBJ whole genome shotgun (WGS) entry which is preliminary data.</text>
</comment>
<feature type="region of interest" description="Disordered" evidence="1">
    <location>
        <begin position="65"/>
        <end position="85"/>
    </location>
</feature>
<dbReference type="SMART" id="SM00751">
    <property type="entry name" value="BSD"/>
    <property type="match status" value="1"/>
</dbReference>
<evidence type="ECO:0000256" key="1">
    <source>
        <dbReference type="SAM" id="MobiDB-lite"/>
    </source>
</evidence>
<dbReference type="Proteomes" id="UP001141806">
    <property type="component" value="Unassembled WGS sequence"/>
</dbReference>
<sequence>MSFSSWIRQSWKKKSQAVTDPTRRKETVEVEVLTEDEEFGMSEQLKNFVKSFTVDTFKNFPLQDDQGTVDSAGDSAPTTSSNVQKDLSEWQERHAILVLSRVKEISQLRYILCPRHLKERQFWRIYFKLVKDNVTPYEIRAIQRAKLKRMGMEDEKSLSTSAYEVEMAEANQVISVSPSTSLDNDSDEITSTGGVLVK</sequence>
<gene>
    <name evidence="3" type="ORF">NE237_011357</name>
</gene>
<proteinExistence type="predicted"/>
<organism evidence="3 4">
    <name type="scientific">Protea cynaroides</name>
    <dbReference type="NCBI Taxonomy" id="273540"/>
    <lineage>
        <taxon>Eukaryota</taxon>
        <taxon>Viridiplantae</taxon>
        <taxon>Streptophyta</taxon>
        <taxon>Embryophyta</taxon>
        <taxon>Tracheophyta</taxon>
        <taxon>Spermatophyta</taxon>
        <taxon>Magnoliopsida</taxon>
        <taxon>Proteales</taxon>
        <taxon>Proteaceae</taxon>
        <taxon>Protea</taxon>
    </lineage>
</organism>
<reference evidence="3" key="1">
    <citation type="journal article" date="2023" name="Plant J.">
        <title>The genome of the king protea, Protea cynaroides.</title>
        <authorList>
            <person name="Chang J."/>
            <person name="Duong T.A."/>
            <person name="Schoeman C."/>
            <person name="Ma X."/>
            <person name="Roodt D."/>
            <person name="Barker N."/>
            <person name="Li Z."/>
            <person name="Van de Peer Y."/>
            <person name="Mizrachi E."/>
        </authorList>
    </citation>
    <scope>NUCLEOTIDE SEQUENCE</scope>
    <source>
        <tissue evidence="3">Young leaves</tissue>
    </source>
</reference>
<dbReference type="EMBL" id="JAMYWD010000011">
    <property type="protein sequence ID" value="KAJ4954574.1"/>
    <property type="molecule type" value="Genomic_DNA"/>
</dbReference>
<dbReference type="PANTHER" id="PTHR31923:SF3">
    <property type="entry name" value="BSD DOMAIN-CONTAINING PROTEIN"/>
    <property type="match status" value="1"/>
</dbReference>
<feature type="region of interest" description="Disordered" evidence="1">
    <location>
        <begin position="1"/>
        <end position="26"/>
    </location>
</feature>
<name>A0A9Q0JVR9_9MAGN</name>
<evidence type="ECO:0000313" key="3">
    <source>
        <dbReference type="EMBL" id="KAJ4954574.1"/>
    </source>
</evidence>
<accession>A0A9Q0JVR9</accession>
<dbReference type="Gene3D" id="1.10.3970.10">
    <property type="entry name" value="BSD domain"/>
    <property type="match status" value="1"/>
</dbReference>
<feature type="domain" description="BSD" evidence="2">
    <location>
        <begin position="75"/>
        <end position="134"/>
    </location>
</feature>
<feature type="compositionally biased region" description="Polar residues" evidence="1">
    <location>
        <begin position="76"/>
        <end position="85"/>
    </location>
</feature>
<dbReference type="OrthoDB" id="47923at2759"/>
<dbReference type="SUPFAM" id="SSF140383">
    <property type="entry name" value="BSD domain-like"/>
    <property type="match status" value="1"/>
</dbReference>
<protein>
    <recommendedName>
        <fullName evidence="2">BSD domain-containing protein</fullName>
    </recommendedName>
</protein>
<dbReference type="PANTHER" id="PTHR31923">
    <property type="entry name" value="BSD DOMAIN-CONTAINING PROTEIN"/>
    <property type="match status" value="1"/>
</dbReference>
<keyword evidence="4" id="KW-1185">Reference proteome</keyword>
<evidence type="ECO:0000259" key="2">
    <source>
        <dbReference type="PROSITE" id="PS50858"/>
    </source>
</evidence>